<name>A0ABU9YS97_9PROT</name>
<protein>
    <recommendedName>
        <fullName evidence="4">Isoquinoline 1-oxidoreductase subunit</fullName>
    </recommendedName>
</protein>
<gene>
    <name evidence="2" type="ORF">WG926_24630</name>
</gene>
<evidence type="ECO:0000256" key="1">
    <source>
        <dbReference type="SAM" id="SignalP"/>
    </source>
</evidence>
<dbReference type="InterPro" id="IPR036280">
    <property type="entry name" value="Multihaem_cyt_sf"/>
</dbReference>
<keyword evidence="1" id="KW-0732">Signal</keyword>
<sequence length="226" mass="23374">MRGGLMRGGLMRGGPTTLAGLATAGLLSLAALMPAAHAAGMSANDTAAADDPQSLRPVTAFNGIGSEAERSAALFGEAAKVLRHPRCMNCHPAGDRPAQGDDRHPHRPLVVRGDGGMGVVGMRCTTCHHDENYEPAGVPGDPHWSLAPPEMAWEGLSVGQICAQLKDPARNGDRDLAAIIEHVSTDSLVLWGWAPGGTRTPAPGSNAAFTQLMQAWVDTGAHCPAG</sequence>
<proteinExistence type="predicted"/>
<accession>A0ABU9YS97</accession>
<dbReference type="RefSeq" id="WP_345938515.1">
    <property type="nucleotide sequence ID" value="NZ_JBBKTW010000011.1"/>
</dbReference>
<organism evidence="2 3">
    <name type="scientific">Tistrella arctica</name>
    <dbReference type="NCBI Taxonomy" id="3133430"/>
    <lineage>
        <taxon>Bacteria</taxon>
        <taxon>Pseudomonadati</taxon>
        <taxon>Pseudomonadota</taxon>
        <taxon>Alphaproteobacteria</taxon>
        <taxon>Geminicoccales</taxon>
        <taxon>Geminicoccaceae</taxon>
        <taxon>Tistrella</taxon>
    </lineage>
</organism>
<dbReference type="Proteomes" id="UP001413721">
    <property type="component" value="Unassembled WGS sequence"/>
</dbReference>
<dbReference type="SUPFAM" id="SSF48695">
    <property type="entry name" value="Multiheme cytochromes"/>
    <property type="match status" value="1"/>
</dbReference>
<keyword evidence="3" id="KW-1185">Reference proteome</keyword>
<comment type="caution">
    <text evidence="2">The sequence shown here is derived from an EMBL/GenBank/DDBJ whole genome shotgun (WGS) entry which is preliminary data.</text>
</comment>
<feature type="signal peptide" evidence="1">
    <location>
        <begin position="1"/>
        <end position="38"/>
    </location>
</feature>
<evidence type="ECO:0000313" key="2">
    <source>
        <dbReference type="EMBL" id="MEN2991521.1"/>
    </source>
</evidence>
<evidence type="ECO:0008006" key="4">
    <source>
        <dbReference type="Google" id="ProtNLM"/>
    </source>
</evidence>
<dbReference type="EMBL" id="JBBKTW010000011">
    <property type="protein sequence ID" value="MEN2991521.1"/>
    <property type="molecule type" value="Genomic_DNA"/>
</dbReference>
<reference evidence="2 3" key="1">
    <citation type="submission" date="2024-03" db="EMBL/GenBank/DDBJ databases">
        <title>High-quality draft genome sequencing of Tistrella sp. BH-R2-4.</title>
        <authorList>
            <person name="Dong C."/>
        </authorList>
    </citation>
    <scope>NUCLEOTIDE SEQUENCE [LARGE SCALE GENOMIC DNA]</scope>
    <source>
        <strain evidence="2 3">BH-R2-4</strain>
    </source>
</reference>
<feature type="chain" id="PRO_5046199063" description="Isoquinoline 1-oxidoreductase subunit" evidence="1">
    <location>
        <begin position="39"/>
        <end position="226"/>
    </location>
</feature>
<evidence type="ECO:0000313" key="3">
    <source>
        <dbReference type="Proteomes" id="UP001413721"/>
    </source>
</evidence>